<dbReference type="PANTHER" id="PTHR34761:SF1">
    <property type="entry name" value="NUCLEOLUS AND NEURAL PROGENITOR PROTEIN"/>
    <property type="match status" value="1"/>
</dbReference>
<evidence type="ECO:0000313" key="3">
    <source>
        <dbReference type="RefSeq" id="XP_065661966.1"/>
    </source>
</evidence>
<dbReference type="GeneID" id="101238105"/>
<reference evidence="3" key="1">
    <citation type="submission" date="2025-08" db="UniProtKB">
        <authorList>
            <consortium name="RefSeq"/>
        </authorList>
    </citation>
    <scope>IDENTIFICATION</scope>
</reference>
<evidence type="ECO:0000259" key="1">
    <source>
        <dbReference type="Pfam" id="PF14780"/>
    </source>
</evidence>
<protein>
    <submittedName>
        <fullName evidence="3">Nucleolus and neural progenitor protein isoform X3</fullName>
    </submittedName>
</protein>
<name>A0ABM4CJM1_HYDVU</name>
<keyword evidence="2" id="KW-1185">Reference proteome</keyword>
<organism evidence="2 3">
    <name type="scientific">Hydra vulgaris</name>
    <name type="common">Hydra</name>
    <name type="synonym">Hydra attenuata</name>
    <dbReference type="NCBI Taxonomy" id="6087"/>
    <lineage>
        <taxon>Eukaryota</taxon>
        <taxon>Metazoa</taxon>
        <taxon>Cnidaria</taxon>
        <taxon>Hydrozoa</taxon>
        <taxon>Hydroidolina</taxon>
        <taxon>Anthoathecata</taxon>
        <taxon>Aplanulata</taxon>
        <taxon>Hydridae</taxon>
        <taxon>Hydra</taxon>
    </lineage>
</organism>
<feature type="domain" description="Nucleolus and neural progenitor protein-like N-terminal" evidence="1">
    <location>
        <begin position="36"/>
        <end position="196"/>
    </location>
</feature>
<sequence length="415" mass="48735">MMEHYKGWNQRLLEFNGQKADKLLWKDANLCKWEPFYKDLSHLINSLRKQSLEIQSTIISRVLYKHQNQMRRDIPFQYFKKVSILLQRLIKENLLFKMTEYLHILSPMYSKKEKSFEKEVLIPSKEYTAYIFERLLGCSKLSVQILICCQKAFLLLDSHIRHGFFVSFNLFGIASVSRIWTICLDYINSLKLVFNTLKGILGELFDFKVHYTTLDQWLNVDFIGVVLPTHSKEKNLDANILNKLFGSSKSFTKDNLDEQSNQEIKGDENLGEPISWETFVKEKYGTVLDEKSESGVTLETTFYSDNGTLGGDEQPLRNVKCIKSVRYLKIKCPVCKKIVRRLKPSLCPPFHVSLRRSFTLFNSTKCLKRTLRLKPNKICEALIAVKHALLHAEDLNHVKLLFMRYRQLRKKRRQM</sequence>
<accession>A0ABM4CJM1</accession>
<dbReference type="PANTHER" id="PTHR34761">
    <property type="entry name" value="NUCLEOLUS AND NEURAL PROGENITOR PROTEIN"/>
    <property type="match status" value="1"/>
</dbReference>
<gene>
    <name evidence="3" type="primary">LOC101238105</name>
</gene>
<dbReference type="RefSeq" id="XP_065661966.1">
    <property type="nucleotide sequence ID" value="XM_065805894.1"/>
</dbReference>
<evidence type="ECO:0000313" key="2">
    <source>
        <dbReference type="Proteomes" id="UP001652625"/>
    </source>
</evidence>
<dbReference type="Pfam" id="PF14780">
    <property type="entry name" value="NEPRO_N"/>
    <property type="match status" value="1"/>
</dbReference>
<dbReference type="InterPro" id="IPR027951">
    <property type="entry name" value="Nepro_N"/>
</dbReference>
<dbReference type="Proteomes" id="UP001652625">
    <property type="component" value="Chromosome 09"/>
</dbReference>
<proteinExistence type="predicted"/>
<dbReference type="InterPro" id="IPR052835">
    <property type="entry name" value="Nepro"/>
</dbReference>